<comment type="caution">
    <text evidence="7">The sequence shown here is derived from an EMBL/GenBank/DDBJ whole genome shotgun (WGS) entry which is preliminary data.</text>
</comment>
<evidence type="ECO:0000313" key="8">
    <source>
        <dbReference type="Proteomes" id="UP001479436"/>
    </source>
</evidence>
<dbReference type="PANTHER" id="PTHR11085">
    <property type="entry name" value="NAD-DEPENDENT PROTEIN DEACYLASE SIRTUIN-5, MITOCHONDRIAL-RELATED"/>
    <property type="match status" value="1"/>
</dbReference>
<feature type="binding site" evidence="4">
    <location>
        <position position="193"/>
    </location>
    <ligand>
        <name>Zn(2+)</name>
        <dbReference type="ChEBI" id="CHEBI:29105"/>
    </ligand>
</feature>
<evidence type="ECO:0000256" key="1">
    <source>
        <dbReference type="ARBA" id="ARBA00006924"/>
    </source>
</evidence>
<dbReference type="PANTHER" id="PTHR11085:SF8">
    <property type="entry name" value="NAD-DEPENDENT HISTONE DEACETYLASE HST3"/>
    <property type="match status" value="1"/>
</dbReference>
<sequence length="470" mass="52688">MFSRVDLEDTLIKTSSDLKDIAQNIYSSKKCVILTGAGISCSAGIPDFRSADGLYNIVKSKFPQSVLKGRDIFDANLFKDETSTKIFYSFMAELSQITSKAKATSTHKFIRNLNEEGKLLRCYTQNIDCLEEKLELNSNLLDDKKNVKVIQLHGSLSRVSCTACSEKFSLTKEVQDQFQVGLAPACSSCSDRCKEREQRGKRSITIGSLRPDIVLYNEHHPMGDIIGQMQQADLRRKPDLLIIMGTTLKVCGFKNLVKEMAKTVHQSKKGKVIFVNKTELPTKEWEGIIDYFVIGETDKWVNQMEDMMNQLKLKKVTRNKKLPLQGNTLDNYISEVTSDEDSTPYKLSHIHKTPENKMRRKVLGRKSVQKLNLVPEPVISSILPTPPASPIKSRSPALIVPNNGVAKKPSTKLPAKANAPSCRLTRQTTRQQTVDSMMKATKRCITSKKPKELSGMPATHGHSIKPLLMQ</sequence>
<evidence type="ECO:0000256" key="4">
    <source>
        <dbReference type="PROSITE-ProRule" id="PRU00236"/>
    </source>
</evidence>
<feature type="active site" description="Proton acceptor" evidence="4">
    <location>
        <position position="153"/>
    </location>
</feature>
<keyword evidence="4" id="KW-0479">Metal-binding</keyword>
<proteinExistence type="inferred from homology"/>
<evidence type="ECO:0000256" key="5">
    <source>
        <dbReference type="SAM" id="MobiDB-lite"/>
    </source>
</evidence>
<dbReference type="Proteomes" id="UP001479436">
    <property type="component" value="Unassembled WGS sequence"/>
</dbReference>
<name>A0ABR2WU20_9FUNG</name>
<feature type="binding site" evidence="4">
    <location>
        <position position="189"/>
    </location>
    <ligand>
        <name>Zn(2+)</name>
        <dbReference type="ChEBI" id="CHEBI:29105"/>
    </ligand>
</feature>
<dbReference type="PROSITE" id="PS50305">
    <property type="entry name" value="SIRTUIN"/>
    <property type="match status" value="1"/>
</dbReference>
<dbReference type="EC" id="4.4.1.36" evidence="7"/>
<organism evidence="7 8">
    <name type="scientific">Basidiobolus ranarum</name>
    <dbReference type="NCBI Taxonomy" id="34480"/>
    <lineage>
        <taxon>Eukaryota</taxon>
        <taxon>Fungi</taxon>
        <taxon>Fungi incertae sedis</taxon>
        <taxon>Zoopagomycota</taxon>
        <taxon>Entomophthoromycotina</taxon>
        <taxon>Basidiobolomycetes</taxon>
        <taxon>Basidiobolales</taxon>
        <taxon>Basidiobolaceae</taxon>
        <taxon>Basidiobolus</taxon>
    </lineage>
</organism>
<dbReference type="Pfam" id="PF02146">
    <property type="entry name" value="SIR2"/>
    <property type="match status" value="1"/>
</dbReference>
<dbReference type="Gene3D" id="3.30.1600.10">
    <property type="entry name" value="SIR2/SIRT2 'Small Domain"/>
    <property type="match status" value="1"/>
</dbReference>
<reference evidence="7 8" key="1">
    <citation type="submission" date="2023-04" db="EMBL/GenBank/DDBJ databases">
        <title>Genome of Basidiobolus ranarum AG-B5.</title>
        <authorList>
            <person name="Stajich J.E."/>
            <person name="Carter-House D."/>
            <person name="Gryganskyi A."/>
        </authorList>
    </citation>
    <scope>NUCLEOTIDE SEQUENCE [LARGE SCALE GENOMIC DNA]</scope>
    <source>
        <strain evidence="7 8">AG-B5</strain>
    </source>
</reference>
<dbReference type="Gene3D" id="3.40.50.1220">
    <property type="entry name" value="TPP-binding domain"/>
    <property type="match status" value="1"/>
</dbReference>
<keyword evidence="7" id="KW-0456">Lyase</keyword>
<dbReference type="InterPro" id="IPR026590">
    <property type="entry name" value="Ssirtuin_cat_dom"/>
</dbReference>
<feature type="region of interest" description="Disordered" evidence="5">
    <location>
        <begin position="448"/>
        <end position="470"/>
    </location>
</feature>
<evidence type="ECO:0000256" key="2">
    <source>
        <dbReference type="ARBA" id="ARBA00022679"/>
    </source>
</evidence>
<feature type="region of interest" description="Disordered" evidence="5">
    <location>
        <begin position="402"/>
        <end position="435"/>
    </location>
</feature>
<accession>A0ABR2WU20</accession>
<dbReference type="InterPro" id="IPR029035">
    <property type="entry name" value="DHS-like_NAD/FAD-binding_dom"/>
</dbReference>
<gene>
    <name evidence="7" type="primary">HST3_3</name>
    <name evidence="7" type="ORF">K7432_007035</name>
</gene>
<keyword evidence="2" id="KW-0808">Transferase</keyword>
<evidence type="ECO:0000313" key="7">
    <source>
        <dbReference type="EMBL" id="KAK9764988.1"/>
    </source>
</evidence>
<protein>
    <submittedName>
        <fullName evidence="7">NAD-dependent deacetylase hst3</fullName>
        <ecNumber evidence="7">4.4.1.36</ecNumber>
    </submittedName>
</protein>
<dbReference type="InterPro" id="IPR003000">
    <property type="entry name" value="Sirtuin"/>
</dbReference>
<dbReference type="SUPFAM" id="SSF52467">
    <property type="entry name" value="DHS-like NAD/FAD-binding domain"/>
    <property type="match status" value="1"/>
</dbReference>
<keyword evidence="8" id="KW-1185">Reference proteome</keyword>
<feature type="compositionally biased region" description="Low complexity" evidence="5">
    <location>
        <begin position="423"/>
        <end position="433"/>
    </location>
</feature>
<dbReference type="EMBL" id="JASJQH010000332">
    <property type="protein sequence ID" value="KAK9764988.1"/>
    <property type="molecule type" value="Genomic_DNA"/>
</dbReference>
<dbReference type="InterPro" id="IPR026591">
    <property type="entry name" value="Sirtuin_cat_small_dom_sf"/>
</dbReference>
<evidence type="ECO:0000259" key="6">
    <source>
        <dbReference type="PROSITE" id="PS50305"/>
    </source>
</evidence>
<feature type="binding site" evidence="4">
    <location>
        <position position="161"/>
    </location>
    <ligand>
        <name>Zn(2+)</name>
        <dbReference type="ChEBI" id="CHEBI:29105"/>
    </ligand>
</feature>
<dbReference type="GO" id="GO:0016829">
    <property type="term" value="F:lyase activity"/>
    <property type="evidence" value="ECO:0007669"/>
    <property type="project" value="UniProtKB-KW"/>
</dbReference>
<feature type="domain" description="Deacetylase sirtuin-type" evidence="6">
    <location>
        <begin position="11"/>
        <end position="314"/>
    </location>
</feature>
<comment type="similarity">
    <text evidence="1">Belongs to the sirtuin family. Class I subfamily.</text>
</comment>
<keyword evidence="3" id="KW-0520">NAD</keyword>
<evidence type="ECO:0000256" key="3">
    <source>
        <dbReference type="ARBA" id="ARBA00023027"/>
    </source>
</evidence>
<feature type="binding site" evidence="4">
    <location>
        <position position="164"/>
    </location>
    <ligand>
        <name>Zn(2+)</name>
        <dbReference type="ChEBI" id="CHEBI:29105"/>
    </ligand>
</feature>
<keyword evidence="4" id="KW-0862">Zinc</keyword>
<dbReference type="InterPro" id="IPR050134">
    <property type="entry name" value="NAD-dep_sirtuin_deacylases"/>
</dbReference>